<proteinExistence type="predicted"/>
<comment type="caution">
    <text evidence="2">The sequence shown here is derived from an EMBL/GenBank/DDBJ whole genome shotgun (WGS) entry which is preliminary data.</text>
</comment>
<reference evidence="2 3" key="1">
    <citation type="submission" date="2017-09" db="EMBL/GenBank/DDBJ databases">
        <authorList>
            <person name="Ehlers B."/>
            <person name="Leendertz F.H."/>
        </authorList>
    </citation>
    <scope>NUCLEOTIDE SEQUENCE [LARGE SCALE GENOMIC DNA]</scope>
    <source>
        <strain evidence="2 3">DJ-1</strain>
    </source>
</reference>
<sequence>MSMSEKQVTVEVNGVGVGSLSMEKYQEMRSRVRRDPRTYVKALIVVMGALTRTLRGALAALPTAVFALVLLATLLEPEAVTRALFALQSASPAEITAGLTKIIEVARYLLVPMIGLFTLFSAFREVRDAYYEDVCREVRIALNASAVGHVHISVCDVEAEAPQSA</sequence>
<evidence type="ECO:0008006" key="4">
    <source>
        <dbReference type="Google" id="ProtNLM"/>
    </source>
</evidence>
<dbReference type="Proteomes" id="UP000218102">
    <property type="component" value="Unassembled WGS sequence"/>
</dbReference>
<evidence type="ECO:0000313" key="2">
    <source>
        <dbReference type="EMBL" id="PBJ93876.1"/>
    </source>
</evidence>
<dbReference type="AlphaFoldDB" id="A0A2A3M1D9"/>
<gene>
    <name evidence="2" type="ORF">CMV24_19570</name>
</gene>
<evidence type="ECO:0000313" key="3">
    <source>
        <dbReference type="Proteomes" id="UP000218102"/>
    </source>
</evidence>
<feature type="transmembrane region" description="Helical" evidence="1">
    <location>
        <begin position="105"/>
        <end position="123"/>
    </location>
</feature>
<feature type="transmembrane region" description="Helical" evidence="1">
    <location>
        <begin position="57"/>
        <end position="75"/>
    </location>
</feature>
<keyword evidence="1" id="KW-1133">Transmembrane helix</keyword>
<evidence type="ECO:0000256" key="1">
    <source>
        <dbReference type="SAM" id="Phobius"/>
    </source>
</evidence>
<organism evidence="2 3">
    <name type="scientific">Pseudomonas plecoglossicida</name>
    <dbReference type="NCBI Taxonomy" id="70775"/>
    <lineage>
        <taxon>Bacteria</taxon>
        <taxon>Pseudomonadati</taxon>
        <taxon>Pseudomonadota</taxon>
        <taxon>Gammaproteobacteria</taxon>
        <taxon>Pseudomonadales</taxon>
        <taxon>Pseudomonadaceae</taxon>
        <taxon>Pseudomonas</taxon>
    </lineage>
</organism>
<keyword evidence="1" id="KW-0472">Membrane</keyword>
<protein>
    <recommendedName>
        <fullName evidence="4">ABC transmembrane type-1 domain-containing protein</fullName>
    </recommendedName>
</protein>
<name>A0A2A3M1D9_PSEDL</name>
<dbReference type="EMBL" id="NTME01000022">
    <property type="protein sequence ID" value="PBJ93876.1"/>
    <property type="molecule type" value="Genomic_DNA"/>
</dbReference>
<accession>A0A2A3M1D9</accession>
<keyword evidence="1" id="KW-0812">Transmembrane</keyword>